<sequence>MRGKAKSKTSLSLCAGLFSAVVTAFVVESCKFLLPDSSDASIVLLTLISEQLERNSSTTTPISPTISQVLQTFSLPQTPSPSTVRVNVFWFLSLVLSWTTVLIGIVSLQWLREHQRYGESLTPRKSLAIFHMRAAASEDWHVQKIFAALPLLLQVALVLFFAGIIDFILSL</sequence>
<gene>
    <name evidence="3" type="ORF">AAE3_LOCUS13049</name>
</gene>
<feature type="transmembrane region" description="Helical" evidence="1">
    <location>
        <begin position="145"/>
        <end position="169"/>
    </location>
</feature>
<dbReference type="AlphaFoldDB" id="A0A8S0Y0H2"/>
<evidence type="ECO:0000313" key="4">
    <source>
        <dbReference type="Proteomes" id="UP000467700"/>
    </source>
</evidence>
<reference evidence="3 4" key="1">
    <citation type="submission" date="2020-01" db="EMBL/GenBank/DDBJ databases">
        <authorList>
            <person name="Gupta K D."/>
        </authorList>
    </citation>
    <scope>NUCLEOTIDE SEQUENCE [LARGE SCALE GENOMIC DNA]</scope>
</reference>
<feature type="transmembrane region" description="Helical" evidence="1">
    <location>
        <begin position="88"/>
        <end position="111"/>
    </location>
</feature>
<accession>A0A8S0Y0H2</accession>
<feature type="domain" description="DUF6535" evidence="2">
    <location>
        <begin position="11"/>
        <end position="169"/>
    </location>
</feature>
<organism evidence="3 4">
    <name type="scientific">Cyclocybe aegerita</name>
    <name type="common">Black poplar mushroom</name>
    <name type="synonym">Agrocybe aegerita</name>
    <dbReference type="NCBI Taxonomy" id="1973307"/>
    <lineage>
        <taxon>Eukaryota</taxon>
        <taxon>Fungi</taxon>
        <taxon>Dikarya</taxon>
        <taxon>Basidiomycota</taxon>
        <taxon>Agaricomycotina</taxon>
        <taxon>Agaricomycetes</taxon>
        <taxon>Agaricomycetidae</taxon>
        <taxon>Agaricales</taxon>
        <taxon>Agaricineae</taxon>
        <taxon>Bolbitiaceae</taxon>
        <taxon>Cyclocybe</taxon>
    </lineage>
</organism>
<name>A0A8S0Y0H2_CYCAE</name>
<dbReference type="OrthoDB" id="3235960at2759"/>
<dbReference type="Proteomes" id="UP000467700">
    <property type="component" value="Unassembled WGS sequence"/>
</dbReference>
<dbReference type="Pfam" id="PF20153">
    <property type="entry name" value="DUF6535"/>
    <property type="match status" value="1"/>
</dbReference>
<evidence type="ECO:0000259" key="2">
    <source>
        <dbReference type="Pfam" id="PF20153"/>
    </source>
</evidence>
<evidence type="ECO:0000313" key="3">
    <source>
        <dbReference type="EMBL" id="CAA7270821.1"/>
    </source>
</evidence>
<keyword evidence="1" id="KW-1133">Transmembrane helix</keyword>
<keyword evidence="1" id="KW-0812">Transmembrane</keyword>
<dbReference type="InterPro" id="IPR045338">
    <property type="entry name" value="DUF6535"/>
</dbReference>
<keyword evidence="1" id="KW-0472">Membrane</keyword>
<evidence type="ECO:0000256" key="1">
    <source>
        <dbReference type="SAM" id="Phobius"/>
    </source>
</evidence>
<proteinExistence type="predicted"/>
<protein>
    <recommendedName>
        <fullName evidence="2">DUF6535 domain-containing protein</fullName>
    </recommendedName>
</protein>
<dbReference type="EMBL" id="CACVBS010000097">
    <property type="protein sequence ID" value="CAA7270821.1"/>
    <property type="molecule type" value="Genomic_DNA"/>
</dbReference>
<comment type="caution">
    <text evidence="3">The sequence shown here is derived from an EMBL/GenBank/DDBJ whole genome shotgun (WGS) entry which is preliminary data.</text>
</comment>
<keyword evidence="4" id="KW-1185">Reference proteome</keyword>